<evidence type="ECO:0000313" key="1">
    <source>
        <dbReference type="EMBL" id="KAJ8008257.1"/>
    </source>
</evidence>
<sequence length="103" mass="11519">MQNGARAAPIYGADHRMALIRERDDPSRPSLECPPARPPPGTLSRTYSTGRIRAMAIIHRSKVFWLRLGAAGARSPFSLNATTAMSVFVREARWPPNARREMF</sequence>
<proteinExistence type="predicted"/>
<organism evidence="1 2">
    <name type="scientific">Dallia pectoralis</name>
    <name type="common">Alaska blackfish</name>
    <dbReference type="NCBI Taxonomy" id="75939"/>
    <lineage>
        <taxon>Eukaryota</taxon>
        <taxon>Metazoa</taxon>
        <taxon>Chordata</taxon>
        <taxon>Craniata</taxon>
        <taxon>Vertebrata</taxon>
        <taxon>Euteleostomi</taxon>
        <taxon>Actinopterygii</taxon>
        <taxon>Neopterygii</taxon>
        <taxon>Teleostei</taxon>
        <taxon>Protacanthopterygii</taxon>
        <taxon>Esociformes</taxon>
        <taxon>Umbridae</taxon>
        <taxon>Dallia</taxon>
    </lineage>
</organism>
<gene>
    <name evidence="1" type="ORF">DPEC_G00102920</name>
</gene>
<dbReference type="EMBL" id="CM055735">
    <property type="protein sequence ID" value="KAJ8008257.1"/>
    <property type="molecule type" value="Genomic_DNA"/>
</dbReference>
<name>A0ACC2GXD5_DALPE</name>
<accession>A0ACC2GXD5</accession>
<keyword evidence="2" id="KW-1185">Reference proteome</keyword>
<comment type="caution">
    <text evidence="1">The sequence shown here is derived from an EMBL/GenBank/DDBJ whole genome shotgun (WGS) entry which is preliminary data.</text>
</comment>
<evidence type="ECO:0000313" key="2">
    <source>
        <dbReference type="Proteomes" id="UP001157502"/>
    </source>
</evidence>
<dbReference type="Proteomes" id="UP001157502">
    <property type="component" value="Chromosome 8"/>
</dbReference>
<protein>
    <submittedName>
        <fullName evidence="1">Uncharacterized protein</fullName>
    </submittedName>
</protein>
<reference evidence="1" key="1">
    <citation type="submission" date="2021-05" db="EMBL/GenBank/DDBJ databases">
        <authorList>
            <person name="Pan Q."/>
            <person name="Jouanno E."/>
            <person name="Zahm M."/>
            <person name="Klopp C."/>
            <person name="Cabau C."/>
            <person name="Louis A."/>
            <person name="Berthelot C."/>
            <person name="Parey E."/>
            <person name="Roest Crollius H."/>
            <person name="Montfort J."/>
            <person name="Robinson-Rechavi M."/>
            <person name="Bouchez O."/>
            <person name="Lampietro C."/>
            <person name="Lopez Roques C."/>
            <person name="Donnadieu C."/>
            <person name="Postlethwait J."/>
            <person name="Bobe J."/>
            <person name="Dillon D."/>
            <person name="Chandos A."/>
            <person name="von Hippel F."/>
            <person name="Guiguen Y."/>
        </authorList>
    </citation>
    <scope>NUCLEOTIDE SEQUENCE</scope>
    <source>
        <strain evidence="1">YG-Jan2019</strain>
    </source>
</reference>